<organism evidence="2 3">
    <name type="scientific">Micromonospora noduli</name>
    <dbReference type="NCBI Taxonomy" id="709876"/>
    <lineage>
        <taxon>Bacteria</taxon>
        <taxon>Bacillati</taxon>
        <taxon>Actinomycetota</taxon>
        <taxon>Actinomycetes</taxon>
        <taxon>Micromonosporales</taxon>
        <taxon>Micromonosporaceae</taxon>
        <taxon>Micromonospora</taxon>
    </lineage>
</organism>
<feature type="domain" description="Bacterial bifunctional deaminase-reductase C-terminal" evidence="1">
    <location>
        <begin position="11"/>
        <end position="202"/>
    </location>
</feature>
<sequence length="214" mass="23114">MESAVTTRNGKVIADQTISADGYSAGLNQTEERPFGDDGGDGWGRGLHAWMFDAAEENQVELDQTTLASAVIMGRNMFGPVRGEWDRQWNGWWGDNPPFHKPVFVLTHHAREPQPMAGGTTFHFVTDGIESALAQARAAAGGGDILIHGGATTINQYLAAGLVDELRLHIVPLTLGTGVRLFEGVPPLNLEQMTARAASTVLHVTYRVLVTPSR</sequence>
<comment type="caution">
    <text evidence="2">The sequence shown here is derived from an EMBL/GenBank/DDBJ whole genome shotgun (WGS) entry which is preliminary data.</text>
</comment>
<evidence type="ECO:0000313" key="2">
    <source>
        <dbReference type="EMBL" id="RAO05408.1"/>
    </source>
</evidence>
<gene>
    <name evidence="2" type="ORF">LAH08_00866</name>
</gene>
<dbReference type="EMBL" id="PYAA01000004">
    <property type="protein sequence ID" value="RAO05408.1"/>
    <property type="molecule type" value="Genomic_DNA"/>
</dbReference>
<dbReference type="GO" id="GO:0008703">
    <property type="term" value="F:5-amino-6-(5-phosphoribosylamino)uracil reductase activity"/>
    <property type="evidence" value="ECO:0007669"/>
    <property type="project" value="InterPro"/>
</dbReference>
<dbReference type="InterPro" id="IPR024072">
    <property type="entry name" value="DHFR-like_dom_sf"/>
</dbReference>
<dbReference type="Pfam" id="PF01872">
    <property type="entry name" value="RibD_C"/>
    <property type="match status" value="1"/>
</dbReference>
<reference evidence="2 3" key="1">
    <citation type="submission" date="2018-03" db="EMBL/GenBank/DDBJ databases">
        <title>Defining the species Micromonospora saelicesensis and Micromonospora noduli under the framework of genomics.</title>
        <authorList>
            <person name="Riesco R."/>
            <person name="Trujillo M.E."/>
        </authorList>
    </citation>
    <scope>NUCLEOTIDE SEQUENCE [LARGE SCALE GENOMIC DNA]</scope>
    <source>
        <strain evidence="2 3">LAH08</strain>
    </source>
</reference>
<dbReference type="AlphaFoldDB" id="A0A328N8G9"/>
<dbReference type="SUPFAM" id="SSF53597">
    <property type="entry name" value="Dihydrofolate reductase-like"/>
    <property type="match status" value="1"/>
</dbReference>
<dbReference type="Proteomes" id="UP000248966">
    <property type="component" value="Unassembled WGS sequence"/>
</dbReference>
<accession>A0A328N8G9</accession>
<evidence type="ECO:0000259" key="1">
    <source>
        <dbReference type="Pfam" id="PF01872"/>
    </source>
</evidence>
<protein>
    <recommendedName>
        <fullName evidence="1">Bacterial bifunctional deaminase-reductase C-terminal domain-containing protein</fullName>
    </recommendedName>
</protein>
<name>A0A328N8G9_9ACTN</name>
<dbReference type="PANTHER" id="PTHR38011">
    <property type="entry name" value="DIHYDROFOLATE REDUCTASE FAMILY PROTEIN (AFU_ORTHOLOGUE AFUA_8G06820)"/>
    <property type="match status" value="1"/>
</dbReference>
<dbReference type="PANTHER" id="PTHR38011:SF12">
    <property type="entry name" value="BIFUNCTIONAL DEAMINASE-REDUCTASE DOMAIN PROTEIN"/>
    <property type="match status" value="1"/>
</dbReference>
<proteinExistence type="predicted"/>
<dbReference type="InterPro" id="IPR002734">
    <property type="entry name" value="RibDG_C"/>
</dbReference>
<evidence type="ECO:0000313" key="3">
    <source>
        <dbReference type="Proteomes" id="UP000248966"/>
    </source>
</evidence>
<dbReference type="Gene3D" id="3.40.430.10">
    <property type="entry name" value="Dihydrofolate Reductase, subunit A"/>
    <property type="match status" value="1"/>
</dbReference>
<dbReference type="GO" id="GO:0009231">
    <property type="term" value="P:riboflavin biosynthetic process"/>
    <property type="evidence" value="ECO:0007669"/>
    <property type="project" value="InterPro"/>
</dbReference>
<dbReference type="InterPro" id="IPR050765">
    <property type="entry name" value="Riboflavin_Biosynth_HTPR"/>
</dbReference>